<keyword evidence="3" id="KW-0548">Nucleotidyltransferase</keyword>
<dbReference type="EMBL" id="LBPY01000013">
    <property type="protein sequence ID" value="KKP66050.1"/>
    <property type="molecule type" value="Genomic_DNA"/>
</dbReference>
<dbReference type="SUPFAM" id="SSF159283">
    <property type="entry name" value="Guanosine diphospho-D-mannose pyrophosphorylase/mannose-6-phosphate isomerase linker domain"/>
    <property type="match status" value="1"/>
</dbReference>
<gene>
    <name evidence="3" type="ORF">UR64_C0013G0009</name>
</gene>
<dbReference type="InterPro" id="IPR029044">
    <property type="entry name" value="Nucleotide-diphossugar_trans"/>
</dbReference>
<dbReference type="GO" id="GO:0004475">
    <property type="term" value="F:mannose-1-phosphate guanylyltransferase (GTP) activity"/>
    <property type="evidence" value="ECO:0007669"/>
    <property type="project" value="InterPro"/>
</dbReference>
<dbReference type="InterPro" id="IPR049577">
    <property type="entry name" value="GMPP_N"/>
</dbReference>
<feature type="domain" description="Nucleotidyl transferase" evidence="1">
    <location>
        <begin position="12"/>
        <end position="288"/>
    </location>
</feature>
<dbReference type="Pfam" id="PF00483">
    <property type="entry name" value="NTP_transferase"/>
    <property type="match status" value="1"/>
</dbReference>
<dbReference type="CDD" id="cd02509">
    <property type="entry name" value="GDP-M1P_Guanylyltransferase"/>
    <property type="match status" value="1"/>
</dbReference>
<name>A0A0G0DSU3_9BACT</name>
<protein>
    <submittedName>
        <fullName evidence="3">Mannose-1-phosphate guanylyltransferase</fullName>
    </submittedName>
</protein>
<comment type="caution">
    <text evidence="3">The sequence shown here is derived from an EMBL/GenBank/DDBJ whole genome shotgun (WGS) entry which is preliminary data.</text>
</comment>
<keyword evidence="3" id="KW-0808">Transferase</keyword>
<reference evidence="3 4" key="1">
    <citation type="journal article" date="2015" name="Nature">
        <title>rRNA introns, odd ribosomes, and small enigmatic genomes across a large radiation of phyla.</title>
        <authorList>
            <person name="Brown C.T."/>
            <person name="Hug L.A."/>
            <person name="Thomas B.C."/>
            <person name="Sharon I."/>
            <person name="Castelle C.J."/>
            <person name="Singh A."/>
            <person name="Wilkins M.J."/>
            <person name="Williams K.H."/>
            <person name="Banfield J.F."/>
        </authorList>
    </citation>
    <scope>NUCLEOTIDE SEQUENCE [LARGE SCALE GENOMIC DNA]</scope>
</reference>
<accession>A0A0G0DSU3</accession>
<dbReference type="InterPro" id="IPR051161">
    <property type="entry name" value="Mannose-6P_isomerase_type2"/>
</dbReference>
<dbReference type="SUPFAM" id="SSF53448">
    <property type="entry name" value="Nucleotide-diphospho-sugar transferases"/>
    <property type="match status" value="1"/>
</dbReference>
<dbReference type="Gene3D" id="3.90.550.10">
    <property type="entry name" value="Spore Coat Polysaccharide Biosynthesis Protein SpsA, Chain A"/>
    <property type="match status" value="1"/>
</dbReference>
<dbReference type="AlphaFoldDB" id="A0A0G0DSU3"/>
<dbReference type="PATRIC" id="fig|1618761.3.peg.602"/>
<evidence type="ECO:0000313" key="3">
    <source>
        <dbReference type="EMBL" id="KKP66050.1"/>
    </source>
</evidence>
<dbReference type="PANTHER" id="PTHR46390:SF1">
    <property type="entry name" value="MANNOSE-1-PHOSPHATE GUANYLYLTRANSFERASE"/>
    <property type="match status" value="1"/>
</dbReference>
<evidence type="ECO:0000313" key="4">
    <source>
        <dbReference type="Proteomes" id="UP000034952"/>
    </source>
</evidence>
<dbReference type="GO" id="GO:0009298">
    <property type="term" value="P:GDP-mannose biosynthetic process"/>
    <property type="evidence" value="ECO:0007669"/>
    <property type="project" value="TreeGrafter"/>
</dbReference>
<dbReference type="InterPro" id="IPR005835">
    <property type="entry name" value="NTP_transferase_dom"/>
</dbReference>
<dbReference type="InterPro" id="IPR054566">
    <property type="entry name" value="ManC/GMP-like_b-helix"/>
</dbReference>
<organism evidence="3 4">
    <name type="scientific">Candidatus Nomurabacteria bacterium GW2011_GWE1_35_16</name>
    <dbReference type="NCBI Taxonomy" id="1618761"/>
    <lineage>
        <taxon>Bacteria</taxon>
        <taxon>Candidatus Nomuraibacteriota</taxon>
    </lineage>
</organism>
<dbReference type="PANTHER" id="PTHR46390">
    <property type="entry name" value="MANNOSE-1-PHOSPHATE GUANYLYLTRANSFERASE"/>
    <property type="match status" value="1"/>
</dbReference>
<dbReference type="Proteomes" id="UP000034952">
    <property type="component" value="Unassembled WGS sequence"/>
</dbReference>
<sequence>MVKTKNDNKYVLIMAGGSGSRLYPRSTDDLPKQFQQIIGEKTLIEQAYDRARRIVADDHIYVSSNHKYIDLIKKYLPNILSENYITEPVKRNTGPAISLATAIIYKKDPKAVIVATHSDHLVLKIDEYEKVIKTGIKVVQKKTNHILCIGITPTSPHTGLGYIEKDKKFAQVDGSIVFSTKRFVEKPNLDLAKQYVSSGNFFWNAGYFIWQAKHFLGELKKYDLKLYNGVTKIAEAKGSKNFIKTLDKEFIKFKDIAVDHLIMEKTPNLLVLPVDIGWSDIGSWDVVADMVDVNEKDVHGNYSKGMVINIDTHNTIIFSHDNAKVIATIGLDNYIIVTTEEAIVIVPRGRSEDVKNIVLELGKRRTDEI</sequence>
<proteinExistence type="predicted"/>
<dbReference type="Pfam" id="PF22640">
    <property type="entry name" value="ManC_GMP_beta-helix"/>
    <property type="match status" value="1"/>
</dbReference>
<evidence type="ECO:0000259" key="1">
    <source>
        <dbReference type="Pfam" id="PF00483"/>
    </source>
</evidence>
<evidence type="ECO:0000259" key="2">
    <source>
        <dbReference type="Pfam" id="PF22640"/>
    </source>
</evidence>
<feature type="domain" description="MannoseP isomerase/GMP-like beta-helix" evidence="2">
    <location>
        <begin position="305"/>
        <end position="361"/>
    </location>
</feature>